<evidence type="ECO:0000259" key="1">
    <source>
        <dbReference type="Pfam" id="PF08279"/>
    </source>
</evidence>
<feature type="domain" description="WYL" evidence="2">
    <location>
        <begin position="139"/>
        <end position="203"/>
    </location>
</feature>
<organism evidence="3 4">
    <name type="scientific">Simiduia agarivorans (strain DSM 21679 / JCM 13881 / BCRC 17597 / SA1)</name>
    <dbReference type="NCBI Taxonomy" id="1117647"/>
    <lineage>
        <taxon>Bacteria</taxon>
        <taxon>Pseudomonadati</taxon>
        <taxon>Pseudomonadota</taxon>
        <taxon>Gammaproteobacteria</taxon>
        <taxon>Cellvibrionales</taxon>
        <taxon>Cellvibrionaceae</taxon>
        <taxon>Simiduia</taxon>
    </lineage>
</organism>
<dbReference type="Pfam" id="PF08279">
    <property type="entry name" value="HTH_11"/>
    <property type="match status" value="1"/>
</dbReference>
<dbReference type="STRING" id="1117647.M5M_15070"/>
<gene>
    <name evidence="3" type="ordered locus">M5M_15070</name>
</gene>
<dbReference type="HOGENOM" id="CLU_041141_7_1_6"/>
<name>K4KPX5_SIMAS</name>
<feature type="domain" description="Helix-turn-helix type 11" evidence="1">
    <location>
        <begin position="6"/>
        <end position="59"/>
    </location>
</feature>
<dbReference type="InterPro" id="IPR013196">
    <property type="entry name" value="HTH_11"/>
</dbReference>
<evidence type="ECO:0000313" key="3">
    <source>
        <dbReference type="EMBL" id="AFV00149.1"/>
    </source>
</evidence>
<dbReference type="InterPro" id="IPR026881">
    <property type="entry name" value="WYL_dom"/>
</dbReference>
<dbReference type="PROSITE" id="PS52050">
    <property type="entry name" value="WYL"/>
    <property type="match status" value="1"/>
</dbReference>
<evidence type="ECO:0000313" key="4">
    <source>
        <dbReference type="Proteomes" id="UP000000466"/>
    </source>
</evidence>
<dbReference type="Gene3D" id="1.10.10.10">
    <property type="entry name" value="Winged helix-like DNA-binding domain superfamily/Winged helix DNA-binding domain"/>
    <property type="match status" value="1"/>
</dbReference>
<protein>
    <submittedName>
        <fullName evidence="3">Transcriptional regulator</fullName>
    </submittedName>
</protein>
<dbReference type="InterPro" id="IPR036388">
    <property type="entry name" value="WH-like_DNA-bd_sf"/>
</dbReference>
<dbReference type="InterPro" id="IPR051534">
    <property type="entry name" value="CBASS_pafABC_assoc_protein"/>
</dbReference>
<dbReference type="Proteomes" id="UP000000466">
    <property type="component" value="Chromosome"/>
</dbReference>
<evidence type="ECO:0000259" key="2">
    <source>
        <dbReference type="Pfam" id="PF13280"/>
    </source>
</evidence>
<dbReference type="SUPFAM" id="SSF46785">
    <property type="entry name" value="Winged helix' DNA-binding domain"/>
    <property type="match status" value="1"/>
</dbReference>
<dbReference type="PANTHER" id="PTHR34580">
    <property type="match status" value="1"/>
</dbReference>
<sequence>MHKSERLFELVNILRSRHTAISAAQLAEHFKVSERTVYRDIQSLQLSGVAIEGEAGVGYALRRDAHIPPLQFSRDELEALLLGARMAQGWSDAAMARNAESAITKILAALPAALKSTDQELALRVPRFESNALFTQFSEEFRRAIKSHQVVLIDYRDVAGAISQRRIEPLGLLFWGATWTLVAFCQLRNAYRCFRLDRISAIHITDEHFATHPGKNLQHCLLLMESEDIAHNARQSTGH</sequence>
<dbReference type="PANTHER" id="PTHR34580:SF3">
    <property type="entry name" value="PROTEIN PAFB"/>
    <property type="match status" value="1"/>
</dbReference>
<dbReference type="Pfam" id="PF13280">
    <property type="entry name" value="WYL"/>
    <property type="match status" value="1"/>
</dbReference>
<dbReference type="eggNOG" id="COG2378">
    <property type="taxonomic scope" value="Bacteria"/>
</dbReference>
<dbReference type="KEGG" id="saga:M5M_15070"/>
<reference evidence="3 4" key="1">
    <citation type="journal article" date="2013" name="Genome Announc.">
        <title>Complete genome sequence of Simiduia agarivorans SA1(T), a marine bacterium able to degrade a variety of polysaccharides.</title>
        <authorList>
            <person name="Lin S.Y."/>
            <person name="Shieh W.Y."/>
            <person name="Chen J.S."/>
            <person name="Tang S.L."/>
        </authorList>
    </citation>
    <scope>NUCLEOTIDE SEQUENCE [LARGE SCALE GENOMIC DNA]</scope>
    <source>
        <strain evidence="4">DSM 21679 / JCM 13881 / BCRC 17597 / SA1</strain>
    </source>
</reference>
<accession>K4KPX5</accession>
<dbReference type="InterPro" id="IPR036390">
    <property type="entry name" value="WH_DNA-bd_sf"/>
</dbReference>
<dbReference type="AlphaFoldDB" id="K4KPX5"/>
<dbReference type="RefSeq" id="WP_015048301.1">
    <property type="nucleotide sequence ID" value="NC_018868.3"/>
</dbReference>
<dbReference type="EMBL" id="CP003746">
    <property type="protein sequence ID" value="AFV00149.1"/>
    <property type="molecule type" value="Genomic_DNA"/>
</dbReference>
<dbReference type="OrthoDB" id="9807255at2"/>
<proteinExistence type="predicted"/>
<keyword evidence="4" id="KW-1185">Reference proteome</keyword>